<name>A0A4U1C5K6_9SPHI</name>
<comment type="caution">
    <text evidence="1">The sequence shown here is derived from an EMBL/GenBank/DDBJ whole genome shotgun (WGS) entry which is preliminary data.</text>
</comment>
<dbReference type="AlphaFoldDB" id="A0A4U1C5K6"/>
<accession>A0A4U1C5K6</accession>
<evidence type="ECO:0000313" key="1">
    <source>
        <dbReference type="EMBL" id="TKB99818.1"/>
    </source>
</evidence>
<dbReference type="PROSITE" id="PS51257">
    <property type="entry name" value="PROKAR_LIPOPROTEIN"/>
    <property type="match status" value="1"/>
</dbReference>
<dbReference type="EMBL" id="SWBO01000005">
    <property type="protein sequence ID" value="TKB99818.1"/>
    <property type="molecule type" value="Genomic_DNA"/>
</dbReference>
<evidence type="ECO:0000313" key="2">
    <source>
        <dbReference type="Proteomes" id="UP000310477"/>
    </source>
</evidence>
<dbReference type="OrthoDB" id="794757at2"/>
<dbReference type="RefSeq" id="WP_136876984.1">
    <property type="nucleotide sequence ID" value="NZ_SWBO01000005.1"/>
</dbReference>
<keyword evidence="2" id="KW-1185">Reference proteome</keyword>
<reference evidence="1 2" key="1">
    <citation type="submission" date="2019-04" db="EMBL/GenBank/DDBJ databases">
        <title>Pedobacter sp. AR-2-6 sp. nov., isolated from Arctic soil.</title>
        <authorList>
            <person name="Dahal R.H."/>
            <person name="Kim D.-U."/>
        </authorList>
    </citation>
    <scope>NUCLEOTIDE SEQUENCE [LARGE SCALE GENOMIC DNA]</scope>
    <source>
        <strain evidence="1 2">AR-2-6</strain>
    </source>
</reference>
<protein>
    <submittedName>
        <fullName evidence="1">Uncharacterized protein</fullName>
    </submittedName>
</protein>
<gene>
    <name evidence="1" type="ORF">FA045_10240</name>
</gene>
<proteinExistence type="predicted"/>
<organism evidence="1 2">
    <name type="scientific">Pedobacter cryotolerans</name>
    <dbReference type="NCBI Taxonomy" id="2571270"/>
    <lineage>
        <taxon>Bacteria</taxon>
        <taxon>Pseudomonadati</taxon>
        <taxon>Bacteroidota</taxon>
        <taxon>Sphingobacteriia</taxon>
        <taxon>Sphingobacteriales</taxon>
        <taxon>Sphingobacteriaceae</taxon>
        <taxon>Pedobacter</taxon>
    </lineage>
</organism>
<dbReference type="Proteomes" id="UP000310477">
    <property type="component" value="Unassembled WGS sequence"/>
</dbReference>
<sequence>MRKPVLFCLITILASCGAKNEEKATTQSYFSVSDYFKTEAARLSKTNPTIVKTVFVDGKTEEKKLRIANWEQELSSFIDADINKASWKGSFQLTKTDTSETYLSQSEKIPVKKVVISLKDKKVQTIKIFLENKNVLYSSTDSLVYLPNNYFEINKTQKIKLMDTKRYIIQGKFN</sequence>